<evidence type="ECO:0000256" key="1">
    <source>
        <dbReference type="SAM" id="Phobius"/>
    </source>
</evidence>
<keyword evidence="1" id="KW-0812">Transmembrane</keyword>
<dbReference type="Gene3D" id="3.40.50.720">
    <property type="entry name" value="NAD(P)-binding Rossmann-like Domain"/>
    <property type="match status" value="1"/>
</dbReference>
<accession>A0A1Q9DXV6</accession>
<keyword evidence="1" id="KW-1133">Transmembrane helix</keyword>
<dbReference type="AlphaFoldDB" id="A0A1Q9DXV6"/>
<organism evidence="2 3">
    <name type="scientific">Symbiodinium microadriaticum</name>
    <name type="common">Dinoflagellate</name>
    <name type="synonym">Zooxanthella microadriatica</name>
    <dbReference type="NCBI Taxonomy" id="2951"/>
    <lineage>
        <taxon>Eukaryota</taxon>
        <taxon>Sar</taxon>
        <taxon>Alveolata</taxon>
        <taxon>Dinophyceae</taxon>
        <taxon>Suessiales</taxon>
        <taxon>Symbiodiniaceae</taxon>
        <taxon>Symbiodinium</taxon>
    </lineage>
</organism>
<gene>
    <name evidence="2" type="ORF">AK812_SmicGene17387</name>
</gene>
<protein>
    <submittedName>
        <fullName evidence="2">Uncharacterized protein</fullName>
    </submittedName>
</protein>
<dbReference type="Proteomes" id="UP000186817">
    <property type="component" value="Unassembled WGS sequence"/>
</dbReference>
<evidence type="ECO:0000313" key="3">
    <source>
        <dbReference type="Proteomes" id="UP000186817"/>
    </source>
</evidence>
<dbReference type="SUPFAM" id="SSF51735">
    <property type="entry name" value="NAD(P)-binding Rossmann-fold domains"/>
    <property type="match status" value="1"/>
</dbReference>
<keyword evidence="3" id="KW-1185">Reference proteome</keyword>
<dbReference type="InterPro" id="IPR036291">
    <property type="entry name" value="NAD(P)-bd_dom_sf"/>
</dbReference>
<sequence length="90" mass="9208">MATRRFGYRHLAGGVGGAGILALYAWRRSSSRLAHAKAASQEVSLRGRSALVIGGTSGIGHGLAKRLALSGCSVTVDASLSSIPMLNQAT</sequence>
<reference evidence="2 3" key="1">
    <citation type="submission" date="2016-02" db="EMBL/GenBank/DDBJ databases">
        <title>Genome analysis of coral dinoflagellate symbionts highlights evolutionary adaptations to a symbiotic lifestyle.</title>
        <authorList>
            <person name="Aranda M."/>
            <person name="Li Y."/>
            <person name="Liew Y.J."/>
            <person name="Baumgarten S."/>
            <person name="Simakov O."/>
            <person name="Wilson M."/>
            <person name="Piel J."/>
            <person name="Ashoor H."/>
            <person name="Bougouffa S."/>
            <person name="Bajic V.B."/>
            <person name="Ryu T."/>
            <person name="Ravasi T."/>
            <person name="Bayer T."/>
            <person name="Micklem G."/>
            <person name="Kim H."/>
            <person name="Bhak J."/>
            <person name="Lajeunesse T.C."/>
            <person name="Voolstra C.R."/>
        </authorList>
    </citation>
    <scope>NUCLEOTIDE SEQUENCE [LARGE SCALE GENOMIC DNA]</scope>
    <source>
        <strain evidence="2 3">CCMP2467</strain>
    </source>
</reference>
<dbReference type="EMBL" id="LSRX01000343">
    <property type="protein sequence ID" value="OLQ00003.1"/>
    <property type="molecule type" value="Genomic_DNA"/>
</dbReference>
<name>A0A1Q9DXV6_SYMMI</name>
<comment type="caution">
    <text evidence="2">The sequence shown here is derived from an EMBL/GenBank/DDBJ whole genome shotgun (WGS) entry which is preliminary data.</text>
</comment>
<dbReference type="OrthoDB" id="37659at2759"/>
<feature type="transmembrane region" description="Helical" evidence="1">
    <location>
        <begin position="6"/>
        <end position="26"/>
    </location>
</feature>
<proteinExistence type="predicted"/>
<evidence type="ECO:0000313" key="2">
    <source>
        <dbReference type="EMBL" id="OLQ00003.1"/>
    </source>
</evidence>
<keyword evidence="1" id="KW-0472">Membrane</keyword>